<evidence type="ECO:0000256" key="2">
    <source>
        <dbReference type="SAM" id="Coils"/>
    </source>
</evidence>
<dbReference type="InterPro" id="IPR013083">
    <property type="entry name" value="Znf_RING/FYVE/PHD"/>
</dbReference>
<dbReference type="PROSITE" id="PS50089">
    <property type="entry name" value="ZF_RING_2"/>
    <property type="match status" value="1"/>
</dbReference>
<feature type="coiled-coil region" evidence="2">
    <location>
        <begin position="153"/>
        <end position="187"/>
    </location>
</feature>
<keyword evidence="1" id="KW-0479">Metal-binding</keyword>
<name>A0ABR2ZF68_9AGAR</name>
<evidence type="ECO:0000256" key="1">
    <source>
        <dbReference type="PROSITE-ProRule" id="PRU00175"/>
    </source>
</evidence>
<feature type="compositionally biased region" description="Polar residues" evidence="3">
    <location>
        <begin position="667"/>
        <end position="682"/>
    </location>
</feature>
<feature type="region of interest" description="Disordered" evidence="3">
    <location>
        <begin position="486"/>
        <end position="682"/>
    </location>
</feature>
<feature type="compositionally biased region" description="Polar residues" evidence="3">
    <location>
        <begin position="378"/>
        <end position="389"/>
    </location>
</feature>
<feature type="region of interest" description="Disordered" evidence="3">
    <location>
        <begin position="411"/>
        <end position="472"/>
    </location>
</feature>
<proteinExistence type="predicted"/>
<feature type="compositionally biased region" description="Pro residues" evidence="3">
    <location>
        <begin position="352"/>
        <end position="361"/>
    </location>
</feature>
<protein>
    <recommendedName>
        <fullName evidence="4">RING-type domain-containing protein</fullName>
    </recommendedName>
</protein>
<evidence type="ECO:0000313" key="5">
    <source>
        <dbReference type="EMBL" id="KAL0059433.1"/>
    </source>
</evidence>
<feature type="compositionally biased region" description="Low complexity" evidence="3">
    <location>
        <begin position="613"/>
        <end position="624"/>
    </location>
</feature>
<keyword evidence="1" id="KW-0863">Zinc-finger</keyword>
<feature type="compositionally biased region" description="Basic and acidic residues" evidence="3">
    <location>
        <begin position="549"/>
        <end position="561"/>
    </location>
</feature>
<dbReference type="InterPro" id="IPR001841">
    <property type="entry name" value="Znf_RING"/>
</dbReference>
<evidence type="ECO:0000256" key="3">
    <source>
        <dbReference type="SAM" id="MobiDB-lite"/>
    </source>
</evidence>
<evidence type="ECO:0000259" key="4">
    <source>
        <dbReference type="PROSITE" id="PS50089"/>
    </source>
</evidence>
<feature type="compositionally biased region" description="Low complexity" evidence="3">
    <location>
        <begin position="323"/>
        <end position="332"/>
    </location>
</feature>
<feature type="compositionally biased region" description="Basic and acidic residues" evidence="3">
    <location>
        <begin position="362"/>
        <end position="375"/>
    </location>
</feature>
<feature type="compositionally biased region" description="Polar residues" evidence="3">
    <location>
        <begin position="411"/>
        <end position="421"/>
    </location>
</feature>
<organism evidence="5 6">
    <name type="scientific">Marasmius tenuissimus</name>
    <dbReference type="NCBI Taxonomy" id="585030"/>
    <lineage>
        <taxon>Eukaryota</taxon>
        <taxon>Fungi</taxon>
        <taxon>Dikarya</taxon>
        <taxon>Basidiomycota</taxon>
        <taxon>Agaricomycotina</taxon>
        <taxon>Agaricomycetes</taxon>
        <taxon>Agaricomycetidae</taxon>
        <taxon>Agaricales</taxon>
        <taxon>Marasmiineae</taxon>
        <taxon>Marasmiaceae</taxon>
        <taxon>Marasmius</taxon>
    </lineage>
</organism>
<keyword evidence="1" id="KW-0862">Zinc</keyword>
<comment type="caution">
    <text evidence="5">The sequence shown here is derived from an EMBL/GenBank/DDBJ whole genome shotgun (WGS) entry which is preliminary data.</text>
</comment>
<feature type="compositionally biased region" description="Low complexity" evidence="3">
    <location>
        <begin position="438"/>
        <end position="466"/>
    </location>
</feature>
<accession>A0ABR2ZF68</accession>
<feature type="compositionally biased region" description="Polar residues" evidence="3">
    <location>
        <begin position="565"/>
        <end position="590"/>
    </location>
</feature>
<sequence length="682" mass="74709">MLCLNSGSVCDVCLEPFDGDLKAPSAIECGHVFCERFVVHHVLGTTKHCSPFAQHHCSCLDKITRNSCPLCRQSYDPRRAFRLHVDIEGAPRVYESRPYFNRIANAVEHGCDESTVKHLVDECLAFLKDQPRSPEFDDFRVVVRMFNHMYDTKVNLRQTKRKYRDEAARLQEELTQLQEDFQRERDAKALEIEKLKNIENGLWRDIASVRADYILMRKLVSDDNDALQEQLRDLRIGAKTEGSPPLKGFLGAPSGREDIKFKGSSLMDDGYFLSPLPDFEPAKLLPYPDVVLTSETNTPAAVVSDPALSVTGVKRPPLPTPPSSARSPSLLSMTAPGCNGNQNTRSSDCFPNPIPPISVDPPRPHPVDSEADHDPSQWAASSVPDSQDSVVYRQAGADRLRSRFMTIMHDSSPTITSSMPNLTGEHFPSDTPTRSDKSLLPPSSSVSSSRTVTSSRSLDSSSFDSPPAQPISVAPVRPIATITPSSSYSQASLAAAAMEDARRQRRVQEDERRRKDSERSREGKEAPYTPAGSPPERDRALETRSGSDANRDGDRPHETRRPPRKQSSASGQQYPVSSNSGHQQAPSSVGPSPLGPHSQQESATHNKAYEGWSNNSTRSISSSSKPPPAQLKGAATVGSTSPPRETLTYKPSTYSSSSLGPSKGRTMASSMLSNQSTSVGVV</sequence>
<feature type="compositionally biased region" description="Low complexity" evidence="3">
    <location>
        <begin position="648"/>
        <end position="664"/>
    </location>
</feature>
<reference evidence="5 6" key="1">
    <citation type="submission" date="2024-05" db="EMBL/GenBank/DDBJ databases">
        <title>A draft genome resource for the thread blight pathogen Marasmius tenuissimus strain MS-2.</title>
        <authorList>
            <person name="Yulfo-Soto G.E."/>
            <person name="Baruah I.K."/>
            <person name="Amoako-Attah I."/>
            <person name="Bukari Y."/>
            <person name="Meinhardt L.W."/>
            <person name="Bailey B.A."/>
            <person name="Cohen S.P."/>
        </authorList>
    </citation>
    <scope>NUCLEOTIDE SEQUENCE [LARGE SCALE GENOMIC DNA]</scope>
    <source>
        <strain evidence="5 6">MS-2</strain>
    </source>
</reference>
<feature type="domain" description="RING-type" evidence="4">
    <location>
        <begin position="10"/>
        <end position="72"/>
    </location>
</feature>
<feature type="compositionally biased region" description="Polar residues" evidence="3">
    <location>
        <begin position="339"/>
        <end position="349"/>
    </location>
</feature>
<keyword evidence="2" id="KW-0175">Coiled coil</keyword>
<evidence type="ECO:0000313" key="6">
    <source>
        <dbReference type="Proteomes" id="UP001437256"/>
    </source>
</evidence>
<dbReference type="Proteomes" id="UP001437256">
    <property type="component" value="Unassembled WGS sequence"/>
</dbReference>
<dbReference type="Gene3D" id="3.30.40.10">
    <property type="entry name" value="Zinc/RING finger domain, C3HC4 (zinc finger)"/>
    <property type="match status" value="1"/>
</dbReference>
<feature type="compositionally biased region" description="Low complexity" evidence="3">
    <location>
        <begin position="486"/>
        <end position="497"/>
    </location>
</feature>
<feature type="compositionally biased region" description="Basic and acidic residues" evidence="3">
    <location>
        <begin position="499"/>
        <end position="525"/>
    </location>
</feature>
<keyword evidence="6" id="KW-1185">Reference proteome</keyword>
<dbReference type="EMBL" id="JBBXMP010000227">
    <property type="protein sequence ID" value="KAL0059433.1"/>
    <property type="molecule type" value="Genomic_DNA"/>
</dbReference>
<feature type="region of interest" description="Disordered" evidence="3">
    <location>
        <begin position="310"/>
        <end position="390"/>
    </location>
</feature>
<gene>
    <name evidence="5" type="ORF">AAF712_013823</name>
</gene>